<name>A0A411PEE7_9GAMM</name>
<evidence type="ECO:0000313" key="2">
    <source>
        <dbReference type="EMBL" id="QBF81905.1"/>
    </source>
</evidence>
<organism evidence="2 3">
    <name type="scientific">Shewanella maritima</name>
    <dbReference type="NCBI Taxonomy" id="2520507"/>
    <lineage>
        <taxon>Bacteria</taxon>
        <taxon>Pseudomonadati</taxon>
        <taxon>Pseudomonadota</taxon>
        <taxon>Gammaproteobacteria</taxon>
        <taxon>Alteromonadales</taxon>
        <taxon>Shewanellaceae</taxon>
        <taxon>Shewanella</taxon>
    </lineage>
</organism>
<dbReference type="EMBL" id="CP036200">
    <property type="protein sequence ID" value="QBF81905.1"/>
    <property type="molecule type" value="Genomic_DNA"/>
</dbReference>
<accession>A0A411PEE7</accession>
<evidence type="ECO:0000313" key="3">
    <source>
        <dbReference type="Proteomes" id="UP000291106"/>
    </source>
</evidence>
<feature type="chain" id="PRO_5019199271" evidence="1">
    <location>
        <begin position="28"/>
        <end position="273"/>
    </location>
</feature>
<keyword evidence="1" id="KW-0732">Signal</keyword>
<dbReference type="InterPro" id="IPR021307">
    <property type="entry name" value="DUF2884"/>
</dbReference>
<feature type="signal peptide" evidence="1">
    <location>
        <begin position="1"/>
        <end position="27"/>
    </location>
</feature>
<dbReference type="AlphaFoldDB" id="A0A411PEE7"/>
<reference evidence="2 3" key="1">
    <citation type="submission" date="2019-02" db="EMBL/GenBank/DDBJ databases">
        <title>Shewanella sp. D4-2 isolated from Dokdo Island.</title>
        <authorList>
            <person name="Baek K."/>
        </authorList>
    </citation>
    <scope>NUCLEOTIDE SEQUENCE [LARGE SCALE GENOMIC DNA]</scope>
    <source>
        <strain evidence="2 3">D4-2</strain>
    </source>
</reference>
<keyword evidence="3" id="KW-1185">Reference proteome</keyword>
<protein>
    <submittedName>
        <fullName evidence="2">DUF2884 family protein</fullName>
    </submittedName>
</protein>
<sequence>MTNQHLLKAAAVTGLVLSTTFAMPAQAKISFSDDECNVALNYDITVEPKRLQVSDQGKEQYRIEMGELYVNGKQVELDAKQQALVNQYSDAVSKQVPEVIDLVGDVVVLATQAVSMALTPILGDAAGSQIDELMVGIQDRVDELAYQQGDRFFLGATETTMENAFNEEFEKEIEEVMTNSIGTMMMALGGQIMSSEGGSFEEKMEAFGRKMENIGDDIEMQIAEQSKDIEHRAEKVCENFQSVVELEQQLRREVPELAPYVLTQPSSYVAKSE</sequence>
<evidence type="ECO:0000256" key="1">
    <source>
        <dbReference type="SAM" id="SignalP"/>
    </source>
</evidence>
<dbReference type="RefSeq" id="WP_130597879.1">
    <property type="nucleotide sequence ID" value="NZ_CP036200.1"/>
</dbReference>
<dbReference type="Pfam" id="PF11101">
    <property type="entry name" value="DUF2884"/>
    <property type="match status" value="1"/>
</dbReference>
<gene>
    <name evidence="2" type="ORF">EXU30_03710</name>
</gene>
<dbReference type="OrthoDB" id="6399077at2"/>
<dbReference type="KEGG" id="smai:EXU30_03710"/>
<dbReference type="Proteomes" id="UP000291106">
    <property type="component" value="Chromosome"/>
</dbReference>
<proteinExistence type="predicted"/>